<accession>A0AAF0J6F1</accession>
<dbReference type="AlphaFoldDB" id="A0AAF0J6F1"/>
<sequence>MRSRLVAIQHILPSVIGRWPSLGLFFAQTLTGGMFDSYEHNLMRFDKAQAVYIPVWDIESVWSLKCNDRRHSTMSFATSGSMMPGNAWEALRFLPLRPPPHRVDYTSVLPVTGPKDPATYAPFSRERHLNPEVEVEGGISVVPFNISPLQLPGLIRSASPGKLAIDFGKLGETRRFNLFPGVQVEVSTNTGNTDQPLSKLEFDGSSLSLDMFACFPVMLPVHLVSFKYDANGEKDLRATVAFGAWDERLLACSLKPTHDEEWGAQGNGPWLAIHSVDMDPAPVYHHEVDHYKHLPLATSAAAQKLALGADWESYRNAEAARQNNTETDMGTIEWDSPHVRSMVEDFEGAEAYAIASANAFYTQFTSRLIENSASEDIDSIRVEHDGRIFHGDDAIESVRVRNAAAQRLRKESRPSWLE</sequence>
<evidence type="ECO:0000313" key="2">
    <source>
        <dbReference type="Proteomes" id="UP001219933"/>
    </source>
</evidence>
<gene>
    <name evidence="1" type="ORF">MCUN1_001325</name>
</gene>
<dbReference type="EMBL" id="CP119878">
    <property type="protein sequence ID" value="WFD34484.1"/>
    <property type="molecule type" value="Genomic_DNA"/>
</dbReference>
<reference evidence="1" key="1">
    <citation type="submission" date="2023-03" db="EMBL/GenBank/DDBJ databases">
        <title>Mating type loci evolution in Malassezia.</title>
        <authorList>
            <person name="Coelho M.A."/>
        </authorList>
    </citation>
    <scope>NUCLEOTIDE SEQUENCE</scope>
    <source>
        <strain evidence="1">CBS 11721</strain>
    </source>
</reference>
<dbReference type="Proteomes" id="UP001219933">
    <property type="component" value="Chromosome 2"/>
</dbReference>
<proteinExistence type="predicted"/>
<protein>
    <submittedName>
        <fullName evidence="1">Uncharacterized protein</fullName>
    </submittedName>
</protein>
<organism evidence="1 2">
    <name type="scientific">Malassezia cuniculi</name>
    <dbReference type="NCBI Taxonomy" id="948313"/>
    <lineage>
        <taxon>Eukaryota</taxon>
        <taxon>Fungi</taxon>
        <taxon>Dikarya</taxon>
        <taxon>Basidiomycota</taxon>
        <taxon>Ustilaginomycotina</taxon>
        <taxon>Malasseziomycetes</taxon>
        <taxon>Malasseziales</taxon>
        <taxon>Malasseziaceae</taxon>
        <taxon>Malassezia</taxon>
    </lineage>
</organism>
<keyword evidence="2" id="KW-1185">Reference proteome</keyword>
<evidence type="ECO:0000313" key="1">
    <source>
        <dbReference type="EMBL" id="WFD34484.1"/>
    </source>
</evidence>
<name>A0AAF0J6F1_9BASI</name>